<sequence length="73" mass="8498">MQKSASNELVGVGSSILARPWKFDQNASRKDLAAMFIIGELPFKFMELEVFRKFMSRIQPKFFIPSRNTLRED</sequence>
<dbReference type="PANTHER" id="PTHR34396:SF27">
    <property type="entry name" value="OS08G0208700 PROTEIN"/>
    <property type="match status" value="1"/>
</dbReference>
<protein>
    <submittedName>
        <fullName evidence="1">Uncharacterized protein</fullName>
    </submittedName>
</protein>
<dbReference type="EMBL" id="KK198755">
    <property type="protein sequence ID" value="KCW82475.1"/>
    <property type="molecule type" value="Genomic_DNA"/>
</dbReference>
<dbReference type="Gramene" id="KCW82475">
    <property type="protein sequence ID" value="KCW82475"/>
    <property type="gene ID" value="EUGRSUZ_C03864"/>
</dbReference>
<organism evidence="1">
    <name type="scientific">Eucalyptus grandis</name>
    <name type="common">Flooded gum</name>
    <dbReference type="NCBI Taxonomy" id="71139"/>
    <lineage>
        <taxon>Eukaryota</taxon>
        <taxon>Viridiplantae</taxon>
        <taxon>Streptophyta</taxon>
        <taxon>Embryophyta</taxon>
        <taxon>Tracheophyta</taxon>
        <taxon>Spermatophyta</taxon>
        <taxon>Magnoliopsida</taxon>
        <taxon>eudicotyledons</taxon>
        <taxon>Gunneridae</taxon>
        <taxon>Pentapetalae</taxon>
        <taxon>rosids</taxon>
        <taxon>malvids</taxon>
        <taxon>Myrtales</taxon>
        <taxon>Myrtaceae</taxon>
        <taxon>Myrtoideae</taxon>
        <taxon>Eucalypteae</taxon>
        <taxon>Eucalyptus</taxon>
    </lineage>
</organism>
<dbReference type="AlphaFoldDB" id="A0A059CX14"/>
<reference evidence="1" key="1">
    <citation type="submission" date="2013-07" db="EMBL/GenBank/DDBJ databases">
        <title>The genome of Eucalyptus grandis.</title>
        <authorList>
            <person name="Schmutz J."/>
            <person name="Hayes R."/>
            <person name="Myburg A."/>
            <person name="Tuskan G."/>
            <person name="Grattapaglia D."/>
            <person name="Rokhsar D.S."/>
        </authorList>
    </citation>
    <scope>NUCLEOTIDE SEQUENCE</scope>
    <source>
        <tissue evidence="1">Leaf extractions</tissue>
    </source>
</reference>
<gene>
    <name evidence="1" type="ORF">EUGRSUZ_C03864</name>
</gene>
<accession>A0A059CX14</accession>
<evidence type="ECO:0000313" key="1">
    <source>
        <dbReference type="EMBL" id="KCW82475.1"/>
    </source>
</evidence>
<name>A0A059CX14_EUCGR</name>
<proteinExistence type="predicted"/>
<dbReference type="PANTHER" id="PTHR34396">
    <property type="entry name" value="OS03G0264950 PROTEIN-RELATED"/>
    <property type="match status" value="1"/>
</dbReference>
<dbReference type="InterPro" id="IPR053031">
    <property type="entry name" value="Cuticle_assoc_protein"/>
</dbReference>
<dbReference type="InParanoid" id="A0A059CX14"/>